<organism evidence="2 3">
    <name type="scientific">Aedes albopictus</name>
    <name type="common">Asian tiger mosquito</name>
    <name type="synonym">Stegomyia albopicta</name>
    <dbReference type="NCBI Taxonomy" id="7160"/>
    <lineage>
        <taxon>Eukaryota</taxon>
        <taxon>Metazoa</taxon>
        <taxon>Ecdysozoa</taxon>
        <taxon>Arthropoda</taxon>
        <taxon>Hexapoda</taxon>
        <taxon>Insecta</taxon>
        <taxon>Pterygota</taxon>
        <taxon>Neoptera</taxon>
        <taxon>Endopterygota</taxon>
        <taxon>Diptera</taxon>
        <taxon>Nematocera</taxon>
        <taxon>Culicoidea</taxon>
        <taxon>Culicidae</taxon>
        <taxon>Culicinae</taxon>
        <taxon>Aedini</taxon>
        <taxon>Aedes</taxon>
        <taxon>Stegomyia</taxon>
    </lineage>
</organism>
<dbReference type="GeneID" id="115255822"/>
<feature type="region of interest" description="Disordered" evidence="1">
    <location>
        <begin position="367"/>
        <end position="395"/>
    </location>
</feature>
<keyword evidence="3" id="KW-1185">Reference proteome</keyword>
<reference evidence="3" key="1">
    <citation type="journal article" date="2015" name="Proc. Natl. Acad. Sci. U.S.A.">
        <title>Genome sequence of the Asian Tiger mosquito, Aedes albopictus, reveals insights into its biology, genetics, and evolution.</title>
        <authorList>
            <person name="Chen X.G."/>
            <person name="Jiang X."/>
            <person name="Gu J."/>
            <person name="Xu M."/>
            <person name="Wu Y."/>
            <person name="Deng Y."/>
            <person name="Zhang C."/>
            <person name="Bonizzoni M."/>
            <person name="Dermauw W."/>
            <person name="Vontas J."/>
            <person name="Armbruster P."/>
            <person name="Huang X."/>
            <person name="Yang Y."/>
            <person name="Zhang H."/>
            <person name="He W."/>
            <person name="Peng H."/>
            <person name="Liu Y."/>
            <person name="Wu K."/>
            <person name="Chen J."/>
            <person name="Lirakis M."/>
            <person name="Topalis P."/>
            <person name="Van Leeuwen T."/>
            <person name="Hall A.B."/>
            <person name="Jiang X."/>
            <person name="Thorpe C."/>
            <person name="Mueller R.L."/>
            <person name="Sun C."/>
            <person name="Waterhouse R.M."/>
            <person name="Yan G."/>
            <person name="Tu Z.J."/>
            <person name="Fang X."/>
            <person name="James A.A."/>
        </authorList>
    </citation>
    <scope>NUCLEOTIDE SEQUENCE [LARGE SCALE GENOMIC DNA]</scope>
    <source>
        <strain evidence="3">Foshan</strain>
    </source>
</reference>
<protein>
    <submittedName>
        <fullName evidence="2">Uncharacterized protein</fullName>
    </submittedName>
</protein>
<dbReference type="EnsemblMetazoa" id="AALFPA23_016603.R24222">
    <property type="protein sequence ID" value="AALFPA23_016603.P24222"/>
    <property type="gene ID" value="AALFPA23_016603"/>
</dbReference>
<evidence type="ECO:0000256" key="1">
    <source>
        <dbReference type="SAM" id="MobiDB-lite"/>
    </source>
</evidence>
<sequence length="742" mass="84659">MPDKLSYYGSYHYFFPSVLEYPEPHKPYPHKPEPKHCPSYNEGQKLLQVYRLIWVIEIFRTPPSKQKKMTSLDQLVERLTSHSLQDQLVELVHHVEGYEEVVSLDRGPPGIKLDMFVDDTHRLLRAIQRALNALDLGDYYGEHYHHKRHGCCHLHRELCDELRQLRDQANALTVGHIKKERVENIKAKVKQAFDTDILEDLDEGLESRLLDLENVDVDVADVFNRYEQAQKFSSSSGSSYPFDESHLDHQLATALNLYLQQQQHLAEAQQAKEELMPTTTRRPYTTGYPRMSTTTYRTSTTYRTTTPASNPYKAKEGKDSWFASLFGKEIDAPNHQTIDVSRPAELIEPEAGKVVVHEDAVGMSSVDSYGLARTDEKTSSEPPATDKVNSKGNSIQTLKKQGYKQIYNSISEIEATTDGADRLRQLPEYDHYDEGDVVEYPMEDIFEEEIPIDEEEVPLIDPLYGEESLSVEDMAMVPGLPIEEEERHPVEPPSAEEIADDDDEETQGHSIEDKEPLKFVDELPEHKQPDQHSVPLVHSSAVTTTEGISDSHSTTAVPQPDARSFAKEETIKVLNLLEEAEGFTELRKRIFDSDVDQLVDGLKNVEAGIRWSEMLNALQKLVTEKKLDSGERIVGVLEQWKTGVRGQLDNGYFNRTYGEGVNGEAHKVGDYDEDPQLSRDYDTEEFHPVDANHPDIAYLIPHIIYQLRLGNISEQEQLTMAAIFEDQWPLIVEEAFRSEQEE</sequence>
<dbReference type="Proteomes" id="UP000069940">
    <property type="component" value="Unassembled WGS sequence"/>
</dbReference>
<name>A0ABM1ZAG1_AEDAL</name>
<reference evidence="2" key="2">
    <citation type="submission" date="2025-05" db="UniProtKB">
        <authorList>
            <consortium name="EnsemblMetazoa"/>
        </authorList>
    </citation>
    <scope>IDENTIFICATION</scope>
    <source>
        <strain evidence="2">Foshan</strain>
    </source>
</reference>
<accession>A0ABM1ZAG1</accession>
<dbReference type="RefSeq" id="XP_062714188.1">
    <property type="nucleotide sequence ID" value="XM_062858204.1"/>
</dbReference>
<evidence type="ECO:0000313" key="3">
    <source>
        <dbReference type="Proteomes" id="UP000069940"/>
    </source>
</evidence>
<proteinExistence type="predicted"/>
<evidence type="ECO:0000313" key="2">
    <source>
        <dbReference type="EnsemblMetazoa" id="AALFPA23_016603.P24222"/>
    </source>
</evidence>
<feature type="region of interest" description="Disordered" evidence="1">
    <location>
        <begin position="482"/>
        <end position="512"/>
    </location>
</feature>